<dbReference type="CDD" id="cd04606">
    <property type="entry name" value="CBS_pair_Mg_transporter"/>
    <property type="match status" value="1"/>
</dbReference>
<gene>
    <name evidence="11" type="ORF">AV926_17300</name>
    <name evidence="12" type="ORF">SAMN04488018_111102</name>
</gene>
<feature type="transmembrane region" description="Helical" evidence="9">
    <location>
        <begin position="368"/>
        <end position="397"/>
    </location>
</feature>
<dbReference type="AlphaFoldDB" id="A0A163VJS4"/>
<dbReference type="NCBIfam" id="TIGR00400">
    <property type="entry name" value="mgtE"/>
    <property type="match status" value="1"/>
</dbReference>
<evidence type="ECO:0000256" key="2">
    <source>
        <dbReference type="ARBA" id="ARBA00009749"/>
    </source>
</evidence>
<dbReference type="Proteomes" id="UP000183077">
    <property type="component" value="Unassembled WGS sequence"/>
</dbReference>
<feature type="transmembrane region" description="Helical" evidence="9">
    <location>
        <begin position="293"/>
        <end position="314"/>
    </location>
</feature>
<comment type="function">
    <text evidence="9">Acts as a magnesium transporter.</text>
</comment>
<evidence type="ECO:0000313" key="12">
    <source>
        <dbReference type="EMBL" id="SEJ08539.1"/>
    </source>
</evidence>
<evidence type="ECO:0000256" key="8">
    <source>
        <dbReference type="PROSITE-ProRule" id="PRU00703"/>
    </source>
</evidence>
<accession>A0A163VJS4</accession>
<keyword evidence="13" id="KW-1185">Reference proteome</keyword>
<comment type="subcellular location">
    <subcellularLocation>
        <location evidence="9">Cell membrane</location>
        <topology evidence="9">Multi-pass membrane protein</topology>
    </subcellularLocation>
    <subcellularLocation>
        <location evidence="1">Membrane</location>
        <topology evidence="1">Multi-pass membrane protein</topology>
    </subcellularLocation>
</comment>
<keyword evidence="4 9" id="KW-0812">Transmembrane</keyword>
<evidence type="ECO:0000313" key="14">
    <source>
        <dbReference type="Proteomes" id="UP000183077"/>
    </source>
</evidence>
<dbReference type="InterPro" id="IPR006668">
    <property type="entry name" value="Mg_transptr_MgtE_intracell_dom"/>
</dbReference>
<comment type="subunit">
    <text evidence="9">Homodimer.</text>
</comment>
<dbReference type="SUPFAM" id="SSF161093">
    <property type="entry name" value="MgtE membrane domain-like"/>
    <property type="match status" value="1"/>
</dbReference>
<protein>
    <recommendedName>
        <fullName evidence="9">Magnesium transporter MgtE</fullName>
    </recommendedName>
</protein>
<dbReference type="InterPro" id="IPR046342">
    <property type="entry name" value="CBS_dom_sf"/>
</dbReference>
<dbReference type="Gene3D" id="3.10.580.10">
    <property type="entry name" value="CBS-domain"/>
    <property type="match status" value="1"/>
</dbReference>
<feature type="transmembrane region" description="Helical" evidence="9">
    <location>
        <begin position="261"/>
        <end position="281"/>
    </location>
</feature>
<evidence type="ECO:0000313" key="11">
    <source>
        <dbReference type="EMBL" id="KZE74987.1"/>
    </source>
</evidence>
<evidence type="ECO:0000313" key="13">
    <source>
        <dbReference type="Proteomes" id="UP000076630"/>
    </source>
</evidence>
<dbReference type="GO" id="GO:0005886">
    <property type="term" value="C:plasma membrane"/>
    <property type="evidence" value="ECO:0007669"/>
    <property type="project" value="UniProtKB-SubCell"/>
</dbReference>
<reference evidence="12 14" key="2">
    <citation type="submission" date="2016-10" db="EMBL/GenBank/DDBJ databases">
        <authorList>
            <person name="de Groot N.N."/>
        </authorList>
    </citation>
    <scope>NUCLEOTIDE SEQUENCE [LARGE SCALE GENOMIC DNA]</scope>
    <source>
        <strain evidence="12 14">DSM 23048</strain>
    </source>
</reference>
<dbReference type="Pfam" id="PF01769">
    <property type="entry name" value="MgtE"/>
    <property type="match status" value="1"/>
</dbReference>
<dbReference type="GO" id="GO:0015095">
    <property type="term" value="F:magnesium ion transmembrane transporter activity"/>
    <property type="evidence" value="ECO:0007669"/>
    <property type="project" value="UniProtKB-UniRule"/>
</dbReference>
<dbReference type="Pfam" id="PF03448">
    <property type="entry name" value="MgtE_N"/>
    <property type="match status" value="1"/>
</dbReference>
<dbReference type="PANTHER" id="PTHR43773:SF1">
    <property type="entry name" value="MAGNESIUM TRANSPORTER MGTE"/>
    <property type="match status" value="1"/>
</dbReference>
<keyword evidence="9" id="KW-1003">Cell membrane</keyword>
<dbReference type="InterPro" id="IPR036739">
    <property type="entry name" value="SLC41_membr_dom_sf"/>
</dbReference>
<dbReference type="SMART" id="SM00924">
    <property type="entry name" value="MgtE_N"/>
    <property type="match status" value="1"/>
</dbReference>
<dbReference type="InterPro" id="IPR006667">
    <property type="entry name" value="SLC41_membr_dom"/>
</dbReference>
<feature type="transmembrane region" description="Helical" evidence="9">
    <location>
        <begin position="335"/>
        <end position="356"/>
    </location>
</feature>
<dbReference type="Gene3D" id="1.25.60.10">
    <property type="entry name" value="MgtE N-terminal domain-like"/>
    <property type="match status" value="1"/>
</dbReference>
<dbReference type="GO" id="GO:0046872">
    <property type="term" value="F:metal ion binding"/>
    <property type="evidence" value="ECO:0007669"/>
    <property type="project" value="UniProtKB-KW"/>
</dbReference>
<sequence>MTFKDMHPADIAEAITEMKRTERNLSFLKLSPDLKVEVFSFLDINIQEEIVRSMTQEDYADVLNNLEPDDRTELLEDFPDELIKYSINLLNDKEKQIALNLIGYKEDSIARLMTPLYIQTKANKTVRQVLDHIKVYGKKAETLNYIYVVDDHNKLIDDLKLGELVLADENTLISDLIDNTFVSITSTTKTEDAFDIFEKYDRSALPIITESGVLVGIVTFDDILDAIKDRDTEDIQKFGGMEELDLSYTQTPLFELVRKRAGWLIILFLGEMLTASAMGHFEDEIEKAVVLALFVPLIISSGGNSGSQAASLIIRAMALGELKLSDWWYVMRKELASGVMLGGILGIIGFVRIFIWQEAGIYDYGIHWVAVGLSVSVSLLFIVLWGTLSGSLIPFILRKFGMDPATASAPFVATLVDVSGLIIYFSIAAMFLTGKIL</sequence>
<evidence type="ECO:0000256" key="9">
    <source>
        <dbReference type="RuleBase" id="RU362011"/>
    </source>
</evidence>
<evidence type="ECO:0000256" key="7">
    <source>
        <dbReference type="ARBA" id="ARBA00023136"/>
    </source>
</evidence>
<proteinExistence type="inferred from homology"/>
<organism evidence="11 13">
    <name type="scientific">Myroides marinus</name>
    <dbReference type="NCBI Taxonomy" id="703342"/>
    <lineage>
        <taxon>Bacteria</taxon>
        <taxon>Pseudomonadati</taxon>
        <taxon>Bacteroidota</taxon>
        <taxon>Flavobacteriia</taxon>
        <taxon>Flavobacteriales</taxon>
        <taxon>Flavobacteriaceae</taxon>
        <taxon>Myroides</taxon>
    </lineage>
</organism>
<feature type="transmembrane region" description="Helical" evidence="9">
    <location>
        <begin position="409"/>
        <end position="432"/>
    </location>
</feature>
<evidence type="ECO:0000256" key="1">
    <source>
        <dbReference type="ARBA" id="ARBA00004141"/>
    </source>
</evidence>
<keyword evidence="7 9" id="KW-0472">Membrane</keyword>
<dbReference type="SMART" id="SM00116">
    <property type="entry name" value="CBS"/>
    <property type="match status" value="1"/>
</dbReference>
<evidence type="ECO:0000256" key="4">
    <source>
        <dbReference type="ARBA" id="ARBA00022692"/>
    </source>
</evidence>
<dbReference type="RefSeq" id="WP_038987927.1">
    <property type="nucleotide sequence ID" value="NZ_FNYS01000011.1"/>
</dbReference>
<dbReference type="OrthoDB" id="9790355at2"/>
<reference evidence="11 13" key="1">
    <citation type="submission" date="2016-01" db="EMBL/GenBank/DDBJ databases">
        <title>Whole genome sequencing of Myroides marinus L41.</title>
        <authorList>
            <person name="Hong K.W."/>
        </authorList>
    </citation>
    <scope>NUCLEOTIDE SEQUENCE [LARGE SCALE GENOMIC DNA]</scope>
    <source>
        <strain evidence="11 13">L41</strain>
    </source>
</reference>
<dbReference type="GeneID" id="82257627"/>
<keyword evidence="8" id="KW-0129">CBS domain</keyword>
<evidence type="ECO:0000256" key="6">
    <source>
        <dbReference type="ARBA" id="ARBA00022989"/>
    </source>
</evidence>
<evidence type="ECO:0000259" key="10">
    <source>
        <dbReference type="PROSITE" id="PS51371"/>
    </source>
</evidence>
<keyword evidence="9" id="KW-0479">Metal-binding</keyword>
<dbReference type="SUPFAM" id="SSF158791">
    <property type="entry name" value="MgtE N-terminal domain-like"/>
    <property type="match status" value="1"/>
</dbReference>
<evidence type="ECO:0000256" key="3">
    <source>
        <dbReference type="ARBA" id="ARBA00022448"/>
    </source>
</evidence>
<dbReference type="Proteomes" id="UP000076630">
    <property type="component" value="Unassembled WGS sequence"/>
</dbReference>
<dbReference type="EMBL" id="FNYS01000011">
    <property type="protein sequence ID" value="SEJ08539.1"/>
    <property type="molecule type" value="Genomic_DNA"/>
</dbReference>
<dbReference type="SUPFAM" id="SSF54631">
    <property type="entry name" value="CBS-domain pair"/>
    <property type="match status" value="1"/>
</dbReference>
<dbReference type="InterPro" id="IPR000644">
    <property type="entry name" value="CBS_dom"/>
</dbReference>
<dbReference type="Pfam" id="PF00571">
    <property type="entry name" value="CBS"/>
    <property type="match status" value="1"/>
</dbReference>
<keyword evidence="5 9" id="KW-0460">Magnesium</keyword>
<dbReference type="Gene3D" id="1.10.357.20">
    <property type="entry name" value="SLC41 divalent cation transporters, integral membrane domain"/>
    <property type="match status" value="1"/>
</dbReference>
<dbReference type="PANTHER" id="PTHR43773">
    <property type="entry name" value="MAGNESIUM TRANSPORTER MGTE"/>
    <property type="match status" value="1"/>
</dbReference>
<dbReference type="InterPro" id="IPR038076">
    <property type="entry name" value="MgtE_N_sf"/>
</dbReference>
<dbReference type="EMBL" id="LQNU01000087">
    <property type="protein sequence ID" value="KZE74987.1"/>
    <property type="molecule type" value="Genomic_DNA"/>
</dbReference>
<evidence type="ECO:0000256" key="5">
    <source>
        <dbReference type="ARBA" id="ARBA00022842"/>
    </source>
</evidence>
<comment type="similarity">
    <text evidence="2 9">Belongs to the SLC41A transporter family.</text>
</comment>
<keyword evidence="3 9" id="KW-0813">Transport</keyword>
<dbReference type="InterPro" id="IPR006669">
    <property type="entry name" value="MgtE_transporter"/>
</dbReference>
<dbReference type="PROSITE" id="PS51371">
    <property type="entry name" value="CBS"/>
    <property type="match status" value="1"/>
</dbReference>
<name>A0A163VJS4_9FLAO</name>
<keyword evidence="6 9" id="KW-1133">Transmembrane helix</keyword>
<feature type="domain" description="CBS" evidence="10">
    <location>
        <begin position="177"/>
        <end position="233"/>
    </location>
</feature>